<dbReference type="Pfam" id="PF00857">
    <property type="entry name" value="Isochorismatase"/>
    <property type="match status" value="1"/>
</dbReference>
<dbReference type="PANTHER" id="PTHR43540">
    <property type="entry name" value="PEROXYUREIDOACRYLATE/UREIDOACRYLATE AMIDOHYDROLASE-RELATED"/>
    <property type="match status" value="1"/>
</dbReference>
<reference evidence="6" key="3">
    <citation type="submission" date="2025-04" db="UniProtKB">
        <authorList>
            <consortium name="RefSeq"/>
        </authorList>
    </citation>
    <scope>IDENTIFICATION</scope>
    <source>
        <strain evidence="6">CBS 781.70</strain>
    </source>
</reference>
<dbReference type="Proteomes" id="UP000504638">
    <property type="component" value="Unplaced"/>
</dbReference>
<sequence length="239" mass="25242">MSSAINPSFHPAYAKECGDPSRTKRLGFGACPAILFVDVCEAYFAPSSPLCLSPETVERSSTTIAALLRAARKTGITNKAGEPDDLPIIYAQTLYTHPDLRDAGLQAQKTGHASLFSSRNPERLSGVPHNRPALQPAPSDLVLAKKYPSPFFGTNLATQLTALGVDTLVIAGYMTSGSVRAAALDAMQAGFRAMVVADGCGDRGEETHWANLMDVGAKYGDVVTLEEADAGLKAGWGRS</sequence>
<reference evidence="6" key="2">
    <citation type="submission" date="2020-04" db="EMBL/GenBank/DDBJ databases">
        <authorList>
            <consortium name="NCBI Genome Project"/>
        </authorList>
    </citation>
    <scope>NUCLEOTIDE SEQUENCE</scope>
    <source>
        <strain evidence="6">CBS 781.70</strain>
    </source>
</reference>
<gene>
    <name evidence="4 6" type="ORF">P152DRAFT_461073</name>
</gene>
<feature type="domain" description="Isochorismatase-like" evidence="3">
    <location>
        <begin position="33"/>
        <end position="227"/>
    </location>
</feature>
<dbReference type="Gene3D" id="3.40.50.850">
    <property type="entry name" value="Isochorismatase-like"/>
    <property type="match status" value="1"/>
</dbReference>
<keyword evidence="2 4" id="KW-0378">Hydrolase</keyword>
<dbReference type="InterPro" id="IPR036380">
    <property type="entry name" value="Isochorismatase-like_sf"/>
</dbReference>
<reference evidence="4 6" key="1">
    <citation type="submission" date="2020-01" db="EMBL/GenBank/DDBJ databases">
        <authorList>
            <consortium name="DOE Joint Genome Institute"/>
            <person name="Haridas S."/>
            <person name="Albert R."/>
            <person name="Binder M."/>
            <person name="Bloem J."/>
            <person name="Labutti K."/>
            <person name="Salamov A."/>
            <person name="Andreopoulos B."/>
            <person name="Baker S.E."/>
            <person name="Barry K."/>
            <person name="Bills G."/>
            <person name="Bluhm B.H."/>
            <person name="Cannon C."/>
            <person name="Castanera R."/>
            <person name="Culley D.E."/>
            <person name="Daum C."/>
            <person name="Ezra D."/>
            <person name="Gonzalez J.B."/>
            <person name="Henrissat B."/>
            <person name="Kuo A."/>
            <person name="Liang C."/>
            <person name="Lipzen A."/>
            <person name="Lutzoni F."/>
            <person name="Magnuson J."/>
            <person name="Mondo S."/>
            <person name="Nolan M."/>
            <person name="Ohm R."/>
            <person name="Pangilinan J."/>
            <person name="Park H.-J."/>
            <person name="Ramirez L."/>
            <person name="Alfaro M."/>
            <person name="Sun H."/>
            <person name="Tritt A."/>
            <person name="Yoshinaga Y."/>
            <person name="Zwiers L.-H."/>
            <person name="Turgeon B.G."/>
            <person name="Goodwin S.B."/>
            <person name="Spatafora J.W."/>
            <person name="Crous P.W."/>
            <person name="Grigoriev I.V."/>
        </authorList>
    </citation>
    <scope>NUCLEOTIDE SEQUENCE</scope>
    <source>
        <strain evidence="4 6">CBS 781.70</strain>
    </source>
</reference>
<proteinExistence type="inferred from homology"/>
<evidence type="ECO:0000256" key="1">
    <source>
        <dbReference type="ARBA" id="ARBA00006336"/>
    </source>
</evidence>
<evidence type="ECO:0000313" key="4">
    <source>
        <dbReference type="EMBL" id="KAF1809995.1"/>
    </source>
</evidence>
<dbReference type="GO" id="GO:0016787">
    <property type="term" value="F:hydrolase activity"/>
    <property type="evidence" value="ECO:0007669"/>
    <property type="project" value="UniProtKB-KW"/>
</dbReference>
<dbReference type="PANTHER" id="PTHR43540:SF1">
    <property type="entry name" value="ISOCHORISMATASE HYDROLASE"/>
    <property type="match status" value="1"/>
</dbReference>
<evidence type="ECO:0000256" key="2">
    <source>
        <dbReference type="ARBA" id="ARBA00022801"/>
    </source>
</evidence>
<comment type="similarity">
    <text evidence="1">Belongs to the isochorismatase family.</text>
</comment>
<dbReference type="OrthoDB" id="1739143at2759"/>
<dbReference type="EMBL" id="ML975169">
    <property type="protein sequence ID" value="KAF1809995.1"/>
    <property type="molecule type" value="Genomic_DNA"/>
</dbReference>
<keyword evidence="5" id="KW-1185">Reference proteome</keyword>
<evidence type="ECO:0000313" key="5">
    <source>
        <dbReference type="Proteomes" id="UP000504638"/>
    </source>
</evidence>
<dbReference type="AlphaFoldDB" id="A0A6G1FVR6"/>
<dbReference type="GeneID" id="54420610"/>
<name>A0A6G1FVR6_9PEZI</name>
<accession>A0A6G1FVR6</accession>
<dbReference type="RefSeq" id="XP_033531626.1">
    <property type="nucleotide sequence ID" value="XM_033680040.1"/>
</dbReference>
<dbReference type="SUPFAM" id="SSF52499">
    <property type="entry name" value="Isochorismatase-like hydrolases"/>
    <property type="match status" value="1"/>
</dbReference>
<dbReference type="InterPro" id="IPR050272">
    <property type="entry name" value="Isochorismatase-like_hydrls"/>
</dbReference>
<evidence type="ECO:0000259" key="3">
    <source>
        <dbReference type="Pfam" id="PF00857"/>
    </source>
</evidence>
<organism evidence="4">
    <name type="scientific">Eremomyces bilateralis CBS 781.70</name>
    <dbReference type="NCBI Taxonomy" id="1392243"/>
    <lineage>
        <taxon>Eukaryota</taxon>
        <taxon>Fungi</taxon>
        <taxon>Dikarya</taxon>
        <taxon>Ascomycota</taxon>
        <taxon>Pezizomycotina</taxon>
        <taxon>Dothideomycetes</taxon>
        <taxon>Dothideomycetes incertae sedis</taxon>
        <taxon>Eremomycetales</taxon>
        <taxon>Eremomycetaceae</taxon>
        <taxon>Eremomyces</taxon>
    </lineage>
</organism>
<protein>
    <submittedName>
        <fullName evidence="4 6">Isochorismatase hydrolase</fullName>
    </submittedName>
</protein>
<evidence type="ECO:0000313" key="6">
    <source>
        <dbReference type="RefSeq" id="XP_033531626.1"/>
    </source>
</evidence>
<dbReference type="InterPro" id="IPR000868">
    <property type="entry name" value="Isochorismatase-like_dom"/>
</dbReference>